<dbReference type="AlphaFoldDB" id="A0A6A5YTY7"/>
<dbReference type="OrthoDB" id="2151789at2759"/>
<reference evidence="7" key="1">
    <citation type="journal article" date="2020" name="Stud. Mycol.">
        <title>101 Dothideomycetes genomes: a test case for predicting lifestyles and emergence of pathogens.</title>
        <authorList>
            <person name="Haridas S."/>
            <person name="Albert R."/>
            <person name="Binder M."/>
            <person name="Bloem J."/>
            <person name="Labutti K."/>
            <person name="Salamov A."/>
            <person name="Andreopoulos B."/>
            <person name="Baker S."/>
            <person name="Barry K."/>
            <person name="Bills G."/>
            <person name="Bluhm B."/>
            <person name="Cannon C."/>
            <person name="Castanera R."/>
            <person name="Culley D."/>
            <person name="Daum C."/>
            <person name="Ezra D."/>
            <person name="Gonzalez J."/>
            <person name="Henrissat B."/>
            <person name="Kuo A."/>
            <person name="Liang C."/>
            <person name="Lipzen A."/>
            <person name="Lutzoni F."/>
            <person name="Magnuson J."/>
            <person name="Mondo S."/>
            <person name="Nolan M."/>
            <person name="Ohm R."/>
            <person name="Pangilinan J."/>
            <person name="Park H.-J."/>
            <person name="Ramirez L."/>
            <person name="Alfaro M."/>
            <person name="Sun H."/>
            <person name="Tritt A."/>
            <person name="Yoshinaga Y."/>
            <person name="Zwiers L.-H."/>
            <person name="Turgeon B."/>
            <person name="Goodwin S."/>
            <person name="Spatafora J."/>
            <person name="Crous P."/>
            <person name="Grigoriev I."/>
        </authorList>
    </citation>
    <scope>NUCLEOTIDE SEQUENCE</scope>
    <source>
        <strain evidence="7">CBS 627.86</strain>
    </source>
</reference>
<dbReference type="PANTHER" id="PTHR42973:SF22">
    <property type="entry name" value="FAD-BINDING PCMH-TYPE DOMAIN-CONTAINING PROTEIN-RELATED"/>
    <property type="match status" value="1"/>
</dbReference>
<evidence type="ECO:0000256" key="3">
    <source>
        <dbReference type="ARBA" id="ARBA00022827"/>
    </source>
</evidence>
<name>A0A6A5YTY7_9PLEO</name>
<evidence type="ECO:0000256" key="4">
    <source>
        <dbReference type="ARBA" id="ARBA00023002"/>
    </source>
</evidence>
<dbReference type="Gene3D" id="3.30.465.10">
    <property type="match status" value="1"/>
</dbReference>
<evidence type="ECO:0000256" key="5">
    <source>
        <dbReference type="SAM" id="SignalP"/>
    </source>
</evidence>
<dbReference type="PROSITE" id="PS00862">
    <property type="entry name" value="OX2_COVAL_FAD"/>
    <property type="match status" value="1"/>
</dbReference>
<feature type="domain" description="FAD-binding PCMH-type" evidence="6">
    <location>
        <begin position="7"/>
        <end position="179"/>
    </location>
</feature>
<dbReference type="InterPro" id="IPR016166">
    <property type="entry name" value="FAD-bd_PCMH"/>
</dbReference>
<dbReference type="InterPro" id="IPR016169">
    <property type="entry name" value="FAD-bd_PCMH_sub2"/>
</dbReference>
<accession>A0A6A5YTY7</accession>
<evidence type="ECO:0000259" key="6">
    <source>
        <dbReference type="PROSITE" id="PS51387"/>
    </source>
</evidence>
<keyword evidence="2" id="KW-0285">Flavoprotein</keyword>
<dbReference type="GO" id="GO:0071949">
    <property type="term" value="F:FAD binding"/>
    <property type="evidence" value="ECO:0007669"/>
    <property type="project" value="InterPro"/>
</dbReference>
<dbReference type="InterPro" id="IPR036318">
    <property type="entry name" value="FAD-bd_PCMH-like_sf"/>
</dbReference>
<protein>
    <recommendedName>
        <fullName evidence="6">FAD-binding PCMH-type domain-containing protein</fullName>
    </recommendedName>
</protein>
<dbReference type="EMBL" id="ML977337">
    <property type="protein sequence ID" value="KAF2110602.1"/>
    <property type="molecule type" value="Genomic_DNA"/>
</dbReference>
<feature type="chain" id="PRO_5025384874" description="FAD-binding PCMH-type domain-containing protein" evidence="5">
    <location>
        <begin position="21"/>
        <end position="422"/>
    </location>
</feature>
<keyword evidence="3" id="KW-0274">FAD</keyword>
<dbReference type="GO" id="GO:0016491">
    <property type="term" value="F:oxidoreductase activity"/>
    <property type="evidence" value="ECO:0007669"/>
    <property type="project" value="UniProtKB-KW"/>
</dbReference>
<feature type="signal peptide" evidence="5">
    <location>
        <begin position="1"/>
        <end position="20"/>
    </location>
</feature>
<dbReference type="InterPro" id="IPR050416">
    <property type="entry name" value="FAD-linked_Oxidoreductase"/>
</dbReference>
<dbReference type="InterPro" id="IPR006094">
    <property type="entry name" value="Oxid_FAD_bind_N"/>
</dbReference>
<evidence type="ECO:0000313" key="7">
    <source>
        <dbReference type="EMBL" id="KAF2110602.1"/>
    </source>
</evidence>
<dbReference type="Gene3D" id="3.30.43.10">
    <property type="entry name" value="Uridine Diphospho-n-acetylenolpyruvylglucosamine Reductase, domain 2"/>
    <property type="match status" value="1"/>
</dbReference>
<dbReference type="SUPFAM" id="SSF56176">
    <property type="entry name" value="FAD-binding/transporter-associated domain-like"/>
    <property type="match status" value="1"/>
</dbReference>
<keyword evidence="5" id="KW-0732">Signal</keyword>
<sequence>MAHIALIHALPALVVRPSCAQDVSIIVREARLLDLKIAIKGGGHIPWAGAASIGAGGVLVDMRNVTGVNLGEDEETVSVGSGEKWESVIKILEGKGLATVGARVPRVGVTGFILGGGLSFFAGRYGFSCDAVMAFEVVLADGCIVKSSRTSHPDLFSALKGGSNNFGILTRIVLPAFAQGAMWGGMTIHPQSSMPELITALVDFAKQPNPDQNVNILVTYGFSSMFGNTLSASSLFDTAPDTSNNHSTSLEAFVAIEPKIQSTLRTDTLLSFAEEQGQGTSDNSRVLYFTVSVKADKQILLKIQALVDEAIESVKGTAGLLFSYILQPITTTFLVNSTRGGLNAMGLSPSDDAADDQLMRKVSSRCLEKVENLAKVEGKLVRWNFLNYADESQKVMQSYGAKSVAKLWERNVPGGFKLPKLE</sequence>
<evidence type="ECO:0000313" key="8">
    <source>
        <dbReference type="Proteomes" id="UP000799770"/>
    </source>
</evidence>
<evidence type="ECO:0000256" key="1">
    <source>
        <dbReference type="ARBA" id="ARBA00005466"/>
    </source>
</evidence>
<dbReference type="PROSITE" id="PS51387">
    <property type="entry name" value="FAD_PCMH"/>
    <property type="match status" value="1"/>
</dbReference>
<dbReference type="Gene3D" id="3.40.462.20">
    <property type="match status" value="1"/>
</dbReference>
<dbReference type="InterPro" id="IPR006093">
    <property type="entry name" value="Oxy_OxRdtase_FAD_BS"/>
</dbReference>
<keyword evidence="4" id="KW-0560">Oxidoreductase</keyword>
<dbReference type="InterPro" id="IPR016167">
    <property type="entry name" value="FAD-bd_PCMH_sub1"/>
</dbReference>
<keyword evidence="8" id="KW-1185">Reference proteome</keyword>
<comment type="similarity">
    <text evidence="1">Belongs to the oxygen-dependent FAD-linked oxidoreductase family.</text>
</comment>
<proteinExistence type="inferred from homology"/>
<dbReference type="PANTHER" id="PTHR42973">
    <property type="entry name" value="BINDING OXIDOREDUCTASE, PUTATIVE (AFU_ORTHOLOGUE AFUA_1G17690)-RELATED"/>
    <property type="match status" value="1"/>
</dbReference>
<evidence type="ECO:0000256" key="2">
    <source>
        <dbReference type="ARBA" id="ARBA00022630"/>
    </source>
</evidence>
<dbReference type="Proteomes" id="UP000799770">
    <property type="component" value="Unassembled WGS sequence"/>
</dbReference>
<dbReference type="Pfam" id="PF01565">
    <property type="entry name" value="FAD_binding_4"/>
    <property type="match status" value="1"/>
</dbReference>
<organism evidence="7 8">
    <name type="scientific">Lophiotrema nucula</name>
    <dbReference type="NCBI Taxonomy" id="690887"/>
    <lineage>
        <taxon>Eukaryota</taxon>
        <taxon>Fungi</taxon>
        <taxon>Dikarya</taxon>
        <taxon>Ascomycota</taxon>
        <taxon>Pezizomycotina</taxon>
        <taxon>Dothideomycetes</taxon>
        <taxon>Pleosporomycetidae</taxon>
        <taxon>Pleosporales</taxon>
        <taxon>Lophiotremataceae</taxon>
        <taxon>Lophiotrema</taxon>
    </lineage>
</organism>
<gene>
    <name evidence="7" type="ORF">BDV96DRAFT_615159</name>
</gene>